<evidence type="ECO:0000313" key="1">
    <source>
        <dbReference type="EMBL" id="CAB4982394.1"/>
    </source>
</evidence>
<gene>
    <name evidence="1" type="ORF">UFOPK3954_00608</name>
</gene>
<accession>A0A6J7MX66</accession>
<reference evidence="1" key="1">
    <citation type="submission" date="2020-05" db="EMBL/GenBank/DDBJ databases">
        <authorList>
            <person name="Chiriac C."/>
            <person name="Salcher M."/>
            <person name="Ghai R."/>
            <person name="Kavagutti S V."/>
        </authorList>
    </citation>
    <scope>NUCLEOTIDE SEQUENCE</scope>
</reference>
<dbReference type="AlphaFoldDB" id="A0A6J7MX66"/>
<dbReference type="EMBL" id="CAFBON010000046">
    <property type="protein sequence ID" value="CAB4982394.1"/>
    <property type="molecule type" value="Genomic_DNA"/>
</dbReference>
<sequence length="93" mass="9944">MAHHGLIPLDVEQTGATEPVAADGIALVEQRGHRHPPALANVTKSVVVGYPDVVEEDLVECGATGHLAQWSYLDALGAQVNHEHREVLVPWPG</sequence>
<proteinExistence type="predicted"/>
<name>A0A6J7MX66_9ZZZZ</name>
<organism evidence="1">
    <name type="scientific">freshwater metagenome</name>
    <dbReference type="NCBI Taxonomy" id="449393"/>
    <lineage>
        <taxon>unclassified sequences</taxon>
        <taxon>metagenomes</taxon>
        <taxon>ecological metagenomes</taxon>
    </lineage>
</organism>
<protein>
    <submittedName>
        <fullName evidence="1">Unannotated protein</fullName>
    </submittedName>
</protein>